<dbReference type="EMBL" id="JBFXLQ010000009">
    <property type="protein sequence ID" value="KAL2869450.1"/>
    <property type="molecule type" value="Genomic_DNA"/>
</dbReference>
<feature type="region of interest" description="Disordered" evidence="1">
    <location>
        <begin position="91"/>
        <end position="125"/>
    </location>
</feature>
<gene>
    <name evidence="2" type="ORF">BJX67DRAFT_347391</name>
</gene>
<dbReference type="Proteomes" id="UP001610432">
    <property type="component" value="Unassembled WGS sequence"/>
</dbReference>
<keyword evidence="3" id="KW-1185">Reference proteome</keyword>
<feature type="compositionally biased region" description="Low complexity" evidence="1">
    <location>
        <begin position="108"/>
        <end position="124"/>
    </location>
</feature>
<protein>
    <submittedName>
        <fullName evidence="2">Uncharacterized protein</fullName>
    </submittedName>
</protein>
<accession>A0ABR4LY26</accession>
<comment type="caution">
    <text evidence="2">The sequence shown here is derived from an EMBL/GenBank/DDBJ whole genome shotgun (WGS) entry which is preliminary data.</text>
</comment>
<reference evidence="2 3" key="1">
    <citation type="submission" date="2024-07" db="EMBL/GenBank/DDBJ databases">
        <title>Section-level genome sequencing and comparative genomics of Aspergillus sections Usti and Cavernicolus.</title>
        <authorList>
            <consortium name="Lawrence Berkeley National Laboratory"/>
            <person name="Nybo J.L."/>
            <person name="Vesth T.C."/>
            <person name="Theobald S."/>
            <person name="Frisvad J.C."/>
            <person name="Larsen T.O."/>
            <person name="Kjaerboelling I."/>
            <person name="Rothschild-Mancinelli K."/>
            <person name="Lyhne E.K."/>
            <person name="Kogle M.E."/>
            <person name="Barry K."/>
            <person name="Clum A."/>
            <person name="Na H."/>
            <person name="Ledsgaard L."/>
            <person name="Lin J."/>
            <person name="Lipzen A."/>
            <person name="Kuo A."/>
            <person name="Riley R."/>
            <person name="Mondo S."/>
            <person name="Labutti K."/>
            <person name="Haridas S."/>
            <person name="Pangalinan J."/>
            <person name="Salamov A.A."/>
            <person name="Simmons B.A."/>
            <person name="Magnuson J.K."/>
            <person name="Chen J."/>
            <person name="Drula E."/>
            <person name="Henrissat B."/>
            <person name="Wiebenga A."/>
            <person name="Lubbers R.J."/>
            <person name="Gomes A.C."/>
            <person name="Macurrencykelacurrency M.R."/>
            <person name="Stajich J."/>
            <person name="Grigoriev I.V."/>
            <person name="Mortensen U.H."/>
            <person name="De Vries R.P."/>
            <person name="Baker S.E."/>
            <person name="Andersen M.R."/>
        </authorList>
    </citation>
    <scope>NUCLEOTIDE SEQUENCE [LARGE SCALE GENOMIC DNA]</scope>
    <source>
        <strain evidence="2 3">CBS 449.75</strain>
    </source>
</reference>
<dbReference type="GeneID" id="98143600"/>
<evidence type="ECO:0000256" key="1">
    <source>
        <dbReference type="SAM" id="MobiDB-lite"/>
    </source>
</evidence>
<sequence length="274" mass="30074">MLDGGSWMEKPSKGIKSLTFAYWIPRHRWRNPWYRKTFARALESAAEDSGECLSMSSLDLENDTNLLLPAICDVMGRANNCEPSQVAIRGAPEGHHHKTSSTPQQPDLVSSTLSSPLPPHTTSSRDVAVVKCKPVKIDPLVPCTKFQKRQPDGGRPSGNSPSKSSLLRIPLDPTNGLPSNPLTTEVQCRGVRREHRIPHQLQGGGGVGGLSFLDCLCCGSTRQILRVDIRSVGCRGEDHEESARILSYHHELCRNLSEVVSEFAQRGVLIHSGE</sequence>
<proteinExistence type="predicted"/>
<feature type="region of interest" description="Disordered" evidence="1">
    <location>
        <begin position="143"/>
        <end position="182"/>
    </location>
</feature>
<dbReference type="RefSeq" id="XP_070888429.1">
    <property type="nucleotide sequence ID" value="XM_071028528.1"/>
</dbReference>
<organism evidence="2 3">
    <name type="scientific">Aspergillus lucknowensis</name>
    <dbReference type="NCBI Taxonomy" id="176173"/>
    <lineage>
        <taxon>Eukaryota</taxon>
        <taxon>Fungi</taxon>
        <taxon>Dikarya</taxon>
        <taxon>Ascomycota</taxon>
        <taxon>Pezizomycotina</taxon>
        <taxon>Eurotiomycetes</taxon>
        <taxon>Eurotiomycetidae</taxon>
        <taxon>Eurotiales</taxon>
        <taxon>Aspergillaceae</taxon>
        <taxon>Aspergillus</taxon>
        <taxon>Aspergillus subgen. Nidulantes</taxon>
    </lineage>
</organism>
<evidence type="ECO:0000313" key="2">
    <source>
        <dbReference type="EMBL" id="KAL2869450.1"/>
    </source>
</evidence>
<name>A0ABR4LY26_9EURO</name>
<evidence type="ECO:0000313" key="3">
    <source>
        <dbReference type="Proteomes" id="UP001610432"/>
    </source>
</evidence>